<dbReference type="FunFam" id="3.40.50.300:FF:000062">
    <property type="entry name" value="U5 small nuclear ribonucleoprotein helicase"/>
    <property type="match status" value="1"/>
</dbReference>
<dbReference type="EMBL" id="LXFE01004040">
    <property type="protein sequence ID" value="OLL22002.1"/>
    <property type="molecule type" value="Genomic_DNA"/>
</dbReference>
<dbReference type="SMART" id="SM00490">
    <property type="entry name" value="HELICc"/>
    <property type="match status" value="2"/>
</dbReference>
<dbReference type="GO" id="GO:0003724">
    <property type="term" value="F:RNA helicase activity"/>
    <property type="evidence" value="ECO:0007669"/>
    <property type="project" value="UniProtKB-EC"/>
</dbReference>
<evidence type="ECO:0000256" key="1">
    <source>
        <dbReference type="ARBA" id="ARBA00010140"/>
    </source>
</evidence>
<evidence type="ECO:0000259" key="9">
    <source>
        <dbReference type="PROSITE" id="PS51194"/>
    </source>
</evidence>
<dbReference type="GO" id="GO:0005524">
    <property type="term" value="F:ATP binding"/>
    <property type="evidence" value="ECO:0007669"/>
    <property type="project" value="UniProtKB-KW"/>
</dbReference>
<evidence type="ECO:0000259" key="8">
    <source>
        <dbReference type="PROSITE" id="PS51192"/>
    </source>
</evidence>
<dbReference type="Proteomes" id="UP000186594">
    <property type="component" value="Unassembled WGS sequence"/>
</dbReference>
<proteinExistence type="inferred from homology"/>
<dbReference type="InterPro" id="IPR014756">
    <property type="entry name" value="Ig_E-set"/>
</dbReference>
<feature type="domain" description="Helicase ATP-binding" evidence="8">
    <location>
        <begin position="144"/>
        <end position="335"/>
    </location>
</feature>
<comment type="caution">
    <text evidence="10">The sequence shown here is derived from an EMBL/GenBank/DDBJ whole genome shotgun (WGS) entry which is preliminary data.</text>
</comment>
<dbReference type="Pfam" id="PF00271">
    <property type="entry name" value="Helicase_C"/>
    <property type="match status" value="2"/>
</dbReference>
<dbReference type="FunFam" id="2.60.40.150:FF:000004">
    <property type="entry name" value="RNA helicase, activating signal cointegrator 1"/>
    <property type="match status" value="1"/>
</dbReference>
<dbReference type="PANTHER" id="PTHR47961:SF13">
    <property type="entry name" value="ACTIVATING SIGNAL COINTEGRATOR 1 COMPLEX SUBUNIT 3"/>
    <property type="match status" value="1"/>
</dbReference>
<reference evidence="10 11" key="1">
    <citation type="submission" date="2016-04" db="EMBL/GenBank/DDBJ databases">
        <title>Evolutionary innovation and constraint leading to complex multicellularity in the Ascomycota.</title>
        <authorList>
            <person name="Cisse O."/>
            <person name="Nguyen A."/>
            <person name="Hewitt D.A."/>
            <person name="Jedd G."/>
            <person name="Stajich J.E."/>
        </authorList>
    </citation>
    <scope>NUCLEOTIDE SEQUENCE [LARGE SCALE GENOMIC DNA]</scope>
    <source>
        <strain evidence="10 11">DAH-3</strain>
    </source>
</reference>
<dbReference type="OrthoDB" id="5575at2759"/>
<feature type="domain" description="Helicase C-terminal" evidence="9">
    <location>
        <begin position="371"/>
        <end position="581"/>
    </location>
</feature>
<comment type="similarity">
    <text evidence="1">Belongs to the helicase family. SKI2 subfamily.</text>
</comment>
<dbReference type="Gene3D" id="1.10.150.20">
    <property type="entry name" value="5' to 3' exonuclease, C-terminal subdomain"/>
    <property type="match status" value="1"/>
</dbReference>
<dbReference type="InterPro" id="IPR004179">
    <property type="entry name" value="Sec63-dom"/>
</dbReference>
<organism evidence="10 11">
    <name type="scientific">Neolecta irregularis (strain DAH-3)</name>
    <dbReference type="NCBI Taxonomy" id="1198029"/>
    <lineage>
        <taxon>Eukaryota</taxon>
        <taxon>Fungi</taxon>
        <taxon>Dikarya</taxon>
        <taxon>Ascomycota</taxon>
        <taxon>Taphrinomycotina</taxon>
        <taxon>Neolectales</taxon>
        <taxon>Neolectaceae</taxon>
        <taxon>Neolecta</taxon>
    </lineage>
</organism>
<dbReference type="SUPFAM" id="SSF52540">
    <property type="entry name" value="P-loop containing nucleoside triphosphate hydrolases"/>
    <property type="match status" value="4"/>
</dbReference>
<sequence length="1799" mass="203171">MTLDDIMESVKGAIVSPNSDDEIQETLLNALGFDQIELLSDIIINRQKLIQLFNTGQDRSLIDQLVSRKDRDAALRQRDHVLLPQGTRIAKTLPHHYEEITVPAAERHHFDNVAMLSLDKLDDLCRGCLKGYTTLNRMQSLVFPTAYGTNENLLICAPTGAGKTDVALFTILRTISQYFKDKPPSDSKNFQIALNEFKIVYVAPMKALAAEIVQKFSKKLEWLGVVVRELTGDMQLTKSEIVKTQIIVTTPEKWDVITRKSTGDVELVNKVRLLIIDEVHLLHDERGAVIESLVARTQRQVEASQLMIRIVGLSATLPNYVDVAEFLKVNPYQGLFYFDQSFRPVPLENHFIGAKGKPGSRKSMDNLNKATFDKMVDLLKGNHQVMIFVHSRGDTARTANILWQMLVDDGQSGLVDCSENPKFDLAKRDLARVKNKDLRELFAHGFSIHHAGMFRSDRNLSERLFMEGTVKILCCTATLAWGVNLPAYAVIIKGTQIYNPQKGAFTDLGVLDVLQIFGRAGRPQFEDRGVGYICTTQDKLAGYVSMLTQQHPIESRFIEKLEDNLNAEIALGTVTNIDEGVRWLSYTYLGVRMRKNPLIYGIGHDEVANDPMLHSRKRDLITTAAKRLHKLQMITFNQTTGDLFAKDLGRTASNFYIRHSSVEIFNTLLQPTMDFAQVLNMISMSSEFDEMKTRDTETQEMFMHYQEIPYPKEKMSFASTPEKVNILLQSYIGRASMELQELVNDTQFVQQNAARICRALFEISLNRNWGPTSLTLLSLCKSIDKRMWDFEHPLAQFGTSKELLQKLERQTKRSVDIDALTFMDATELGQLVHHQKSGQLLARQIRQFPKLSLEITLAPITRNVLRITLVVHPDFEWDNRVHGMSSGFWILAEDSDNIEILHTEFFVLHKRNFHDNHIIEFTIPVNEPLPAQIYIRAVSDKWLSSETVVPVSFQHLILPEMIPAYTDLLDLQPLPISALDNPLLESIYNGKFSHFNPIQTQLFHTVYHTSKNILLGAPTASGKTTVAELAVFWSLQERKGQKIVYVAPMKALVNERVKDWCEKLSKTLGISIVELTGDFTPDTRFLYQADIIVTTPEKIDGISRNWKTRLYIQDVALMIFDEIHLLGSDRGPTLEVIVSRMKYVGAHTGKQPRFVGLSTAAANARDLADWLGVDDGGMFNFRNSVRPVPITVYIDSFSGRAYCPRMETMNKPAFSAIKTHSPTKPVIVFVSSRRQTRLTAVSFIALCGMEENPLRFRSISEDELELVLSQAQDNHLKTSLSFGIGLHHAGLMQGDRRLVEELFLHGKIQVLIATSTLAWGVNLPAHLVIIKGTEFYDAKIGGYKDMDLTDVLQMMGRAGRPQFDTSAVARVFVQHTKKAFYKHFLHTGFPVESSLHKVLDNHLCAEIASGTVQHVQDAMKYLMSTFLHRRVYQNPTFYGIDGTDSKLISTYLSNLVEKSLRNISDSSCIEAIADGSLQITKLGSISSYYYISHFTIRILIGTLKPEMNVQECLSLLCRATEFDEIPVRHNEDLVNAEFSKNVRFPPDELVSLSGFGDPHVKAYLLCQSHLDQLNLPIADYQPDTITVLGSTVRLLQAMIDVTAEFHYLSTAITLIHLLQSLKQGCWNDKLEYSNVLSGISLSTLNQLKSQCSIESFLGLEEVDIRKMLLECDASSKHIHEVITFLSNFPAYRLSLELIENTLQVSCLPVRRFTAPAKAITPKFPKAQTIGWFSILGNKKKNEIYTIKRIGGDSKRYGRDGSLSFKIPLPGDLKDPEASLFLLSDCYLGLDREISLTPDK</sequence>
<dbReference type="SMART" id="SM00487">
    <property type="entry name" value="DEXDc"/>
    <property type="match status" value="2"/>
</dbReference>
<keyword evidence="5 10" id="KW-0347">Helicase</keyword>
<feature type="domain" description="Helicase ATP-binding" evidence="8">
    <location>
        <begin position="1004"/>
        <end position="1179"/>
    </location>
</feature>
<dbReference type="CDD" id="cd18020">
    <property type="entry name" value="DEXHc_ASCC3_1"/>
    <property type="match status" value="1"/>
</dbReference>
<dbReference type="InterPro" id="IPR035892">
    <property type="entry name" value="C2_domain_sf"/>
</dbReference>
<evidence type="ECO:0000256" key="4">
    <source>
        <dbReference type="ARBA" id="ARBA00022801"/>
    </source>
</evidence>
<keyword evidence="4" id="KW-0378">Hydrolase</keyword>
<name>A0A1U7LHH6_NEOID</name>
<dbReference type="PROSITE" id="PS51192">
    <property type="entry name" value="HELICASE_ATP_BIND_1"/>
    <property type="match status" value="2"/>
</dbReference>
<dbReference type="FunFam" id="3.40.50.300:FF:000198">
    <property type="entry name" value="Activating signal cointegrator 1 complex subunit"/>
    <property type="match status" value="1"/>
</dbReference>
<dbReference type="CDD" id="cd18795">
    <property type="entry name" value="SF2_C_Ski2"/>
    <property type="match status" value="2"/>
</dbReference>
<dbReference type="GO" id="GO:0003676">
    <property type="term" value="F:nucleic acid binding"/>
    <property type="evidence" value="ECO:0007669"/>
    <property type="project" value="InterPro"/>
</dbReference>
<dbReference type="InterPro" id="IPR014001">
    <property type="entry name" value="Helicase_ATP-bd"/>
</dbReference>
<dbReference type="EC" id="3.6.4.13" evidence="2"/>
<dbReference type="InterPro" id="IPR036390">
    <property type="entry name" value="WH_DNA-bd_sf"/>
</dbReference>
<dbReference type="FunFam" id="1.10.10.10:FF:000012">
    <property type="entry name" value="U5 small nuclear ribonucleoprotein helicase"/>
    <property type="match status" value="1"/>
</dbReference>
<dbReference type="SMART" id="SM00382">
    <property type="entry name" value="AAA"/>
    <property type="match status" value="2"/>
</dbReference>
<dbReference type="SMART" id="SM00973">
    <property type="entry name" value="Sec63"/>
    <property type="match status" value="2"/>
</dbReference>
<dbReference type="GO" id="GO:0032991">
    <property type="term" value="C:protein-containing complex"/>
    <property type="evidence" value="ECO:0007669"/>
    <property type="project" value="UniProtKB-ARBA"/>
</dbReference>
<evidence type="ECO:0000256" key="5">
    <source>
        <dbReference type="ARBA" id="ARBA00022806"/>
    </source>
</evidence>
<dbReference type="FunFam" id="3.40.50.300:FF:000231">
    <property type="entry name" value="Activating signal cointegrator 1 complex subunit 3"/>
    <property type="match status" value="1"/>
</dbReference>
<dbReference type="PROSITE" id="PS51194">
    <property type="entry name" value="HELICASE_CTER"/>
    <property type="match status" value="2"/>
</dbReference>
<dbReference type="SUPFAM" id="SSF158702">
    <property type="entry name" value="Sec63 N-terminal domain-like"/>
    <property type="match status" value="2"/>
</dbReference>
<evidence type="ECO:0000256" key="2">
    <source>
        <dbReference type="ARBA" id="ARBA00012552"/>
    </source>
</evidence>
<dbReference type="InterPro" id="IPR011545">
    <property type="entry name" value="DEAD/DEAH_box_helicase_dom"/>
</dbReference>
<dbReference type="Gene3D" id="1.10.10.10">
    <property type="entry name" value="Winged helix-like DNA-binding domain superfamily/Winged helix DNA-binding domain"/>
    <property type="match status" value="2"/>
</dbReference>
<dbReference type="SUPFAM" id="SSF81296">
    <property type="entry name" value="E set domains"/>
    <property type="match status" value="1"/>
</dbReference>
<protein>
    <recommendedName>
        <fullName evidence="2">RNA helicase</fullName>
        <ecNumber evidence="2">3.6.4.13</ecNumber>
    </recommendedName>
</protein>
<feature type="domain" description="Helicase C-terminal" evidence="9">
    <location>
        <begin position="1209"/>
        <end position="1423"/>
    </location>
</feature>
<dbReference type="Gene3D" id="1.10.3380.10">
    <property type="entry name" value="Sec63 N-terminal domain-like domain"/>
    <property type="match status" value="2"/>
</dbReference>
<comment type="catalytic activity">
    <reaction evidence="7">
        <text>ATP + H2O = ADP + phosphate + H(+)</text>
        <dbReference type="Rhea" id="RHEA:13065"/>
        <dbReference type="ChEBI" id="CHEBI:15377"/>
        <dbReference type="ChEBI" id="CHEBI:15378"/>
        <dbReference type="ChEBI" id="CHEBI:30616"/>
        <dbReference type="ChEBI" id="CHEBI:43474"/>
        <dbReference type="ChEBI" id="CHEBI:456216"/>
        <dbReference type="EC" id="3.6.4.13"/>
    </reaction>
</comment>
<dbReference type="STRING" id="1198029.A0A1U7LHH6"/>
<keyword evidence="11" id="KW-1185">Reference proteome</keyword>
<keyword evidence="3" id="KW-0547">Nucleotide-binding</keyword>
<dbReference type="PIRSF" id="PIRSF039073">
    <property type="entry name" value="BRR2"/>
    <property type="match status" value="1"/>
</dbReference>
<dbReference type="Gene3D" id="2.60.40.150">
    <property type="entry name" value="C2 domain"/>
    <property type="match status" value="2"/>
</dbReference>
<dbReference type="InterPro" id="IPR057842">
    <property type="entry name" value="WH_MER3"/>
</dbReference>
<dbReference type="InterPro" id="IPR027417">
    <property type="entry name" value="P-loop_NTPase"/>
</dbReference>
<dbReference type="GO" id="GO:0016787">
    <property type="term" value="F:hydrolase activity"/>
    <property type="evidence" value="ECO:0007669"/>
    <property type="project" value="UniProtKB-KW"/>
</dbReference>
<dbReference type="OMA" id="MCSATEF"/>
<gene>
    <name evidence="10" type="ORF">NEOLI_003085</name>
</gene>
<dbReference type="Pfam" id="PF00270">
    <property type="entry name" value="DEAD"/>
    <property type="match status" value="2"/>
</dbReference>
<dbReference type="FunFam" id="1.10.3380.10:FF:000002">
    <property type="entry name" value="Activating signal cointegrator 1 complex subunit 3"/>
    <property type="match status" value="1"/>
</dbReference>
<dbReference type="Gene3D" id="3.40.50.300">
    <property type="entry name" value="P-loop containing nucleotide triphosphate hydrolases"/>
    <property type="match status" value="4"/>
</dbReference>
<dbReference type="InterPro" id="IPR001650">
    <property type="entry name" value="Helicase_C-like"/>
</dbReference>
<evidence type="ECO:0000256" key="3">
    <source>
        <dbReference type="ARBA" id="ARBA00022741"/>
    </source>
</evidence>
<dbReference type="FunFam" id="1.10.10.10:FF:000024">
    <property type="entry name" value="U5 small nuclear ribonucleoprotein helicase"/>
    <property type="match status" value="1"/>
</dbReference>
<dbReference type="FunFam" id="3.40.50.300:FF:000102">
    <property type="entry name" value="RNA helicase, activating signal cointegrator 1"/>
    <property type="match status" value="1"/>
</dbReference>
<dbReference type="Pfam" id="PF23445">
    <property type="entry name" value="WHD_SNRNP200"/>
    <property type="match status" value="2"/>
</dbReference>
<dbReference type="PANTHER" id="PTHR47961">
    <property type="entry name" value="DNA POLYMERASE THETA, PUTATIVE (AFU_ORTHOLOGUE AFUA_1G05260)-RELATED"/>
    <property type="match status" value="1"/>
</dbReference>
<dbReference type="SUPFAM" id="SSF46785">
    <property type="entry name" value="Winged helix' DNA-binding domain"/>
    <property type="match status" value="2"/>
</dbReference>
<evidence type="ECO:0000256" key="6">
    <source>
        <dbReference type="ARBA" id="ARBA00022840"/>
    </source>
</evidence>
<evidence type="ECO:0000313" key="10">
    <source>
        <dbReference type="EMBL" id="OLL22002.1"/>
    </source>
</evidence>
<evidence type="ECO:0000313" key="11">
    <source>
        <dbReference type="Proteomes" id="UP000186594"/>
    </source>
</evidence>
<dbReference type="InterPro" id="IPR003593">
    <property type="entry name" value="AAA+_ATPase"/>
</dbReference>
<keyword evidence="6" id="KW-0067">ATP-binding</keyword>
<dbReference type="InterPro" id="IPR050474">
    <property type="entry name" value="Hel308_SKI2-like"/>
</dbReference>
<dbReference type="Pfam" id="PF02889">
    <property type="entry name" value="Sec63"/>
    <property type="match status" value="2"/>
</dbReference>
<accession>A0A1U7LHH6</accession>
<dbReference type="InterPro" id="IPR036388">
    <property type="entry name" value="WH-like_DNA-bd_sf"/>
</dbReference>
<evidence type="ECO:0000256" key="7">
    <source>
        <dbReference type="ARBA" id="ARBA00047984"/>
    </source>
</evidence>